<organism evidence="2 3">
    <name type="scientific">Acaulospora morrowiae</name>
    <dbReference type="NCBI Taxonomy" id="94023"/>
    <lineage>
        <taxon>Eukaryota</taxon>
        <taxon>Fungi</taxon>
        <taxon>Fungi incertae sedis</taxon>
        <taxon>Mucoromycota</taxon>
        <taxon>Glomeromycotina</taxon>
        <taxon>Glomeromycetes</taxon>
        <taxon>Diversisporales</taxon>
        <taxon>Acaulosporaceae</taxon>
        <taxon>Acaulospora</taxon>
    </lineage>
</organism>
<proteinExistence type="predicted"/>
<name>A0A9N9NED3_9GLOM</name>
<dbReference type="InterPro" id="IPR007528">
    <property type="entry name" value="RINT1_Tip20"/>
</dbReference>
<comment type="caution">
    <text evidence="2">The sequence shown here is derived from an EMBL/GenBank/DDBJ whole genome shotgun (WGS) entry which is preliminary data.</text>
</comment>
<gene>
    <name evidence="2" type="ORF">AMORRO_LOCUS13729</name>
</gene>
<dbReference type="PROSITE" id="PS51386">
    <property type="entry name" value="RINT1_TIP20"/>
    <property type="match status" value="1"/>
</dbReference>
<dbReference type="GO" id="GO:0060628">
    <property type="term" value="P:regulation of ER to Golgi vesicle-mediated transport"/>
    <property type="evidence" value="ECO:0007669"/>
    <property type="project" value="TreeGrafter"/>
</dbReference>
<accession>A0A9N9NED3</accession>
<dbReference type="Pfam" id="PF04437">
    <property type="entry name" value="RINT1_TIP1"/>
    <property type="match status" value="1"/>
</dbReference>
<feature type="compositionally biased region" description="Low complexity" evidence="1">
    <location>
        <begin position="434"/>
        <end position="444"/>
    </location>
</feature>
<reference evidence="2" key="1">
    <citation type="submission" date="2021-06" db="EMBL/GenBank/DDBJ databases">
        <authorList>
            <person name="Kallberg Y."/>
            <person name="Tangrot J."/>
            <person name="Rosling A."/>
        </authorList>
    </citation>
    <scope>NUCLEOTIDE SEQUENCE</scope>
    <source>
        <strain evidence="2">CL551</strain>
    </source>
</reference>
<evidence type="ECO:0000313" key="3">
    <source>
        <dbReference type="Proteomes" id="UP000789342"/>
    </source>
</evidence>
<dbReference type="Gene3D" id="1.20.58.670">
    <property type="entry name" value="Dsl1p vesicle tethering complex, Tip20p subunit, domain D"/>
    <property type="match status" value="1"/>
</dbReference>
<dbReference type="PANTHER" id="PTHR13520">
    <property type="entry name" value="RAD50-INTERACTING PROTEIN 1 RINT-1"/>
    <property type="match status" value="1"/>
</dbReference>
<protein>
    <submittedName>
        <fullName evidence="2">937_t:CDS:1</fullName>
    </submittedName>
</protein>
<dbReference type="Gene3D" id="1.20.58.1420">
    <property type="entry name" value="Dsl1p vesicle tethering complex, Tip20p subunit, domain B"/>
    <property type="match status" value="1"/>
</dbReference>
<feature type="non-terminal residue" evidence="2">
    <location>
        <position position="1"/>
    </location>
</feature>
<dbReference type="Proteomes" id="UP000789342">
    <property type="component" value="Unassembled WGS sequence"/>
</dbReference>
<dbReference type="PANTHER" id="PTHR13520:SF0">
    <property type="entry name" value="RAD50-INTERACTING PROTEIN 1"/>
    <property type="match status" value="1"/>
</dbReference>
<dbReference type="InterPro" id="IPR042042">
    <property type="entry name" value="Tip20p_domB"/>
</dbReference>
<feature type="non-terminal residue" evidence="2">
    <location>
        <position position="624"/>
    </location>
</feature>
<keyword evidence="3" id="KW-1185">Reference proteome</keyword>
<dbReference type="InterPro" id="IPR042044">
    <property type="entry name" value="EXOC6PINT-1/Sec15/Tip20_C_dom2"/>
</dbReference>
<evidence type="ECO:0000256" key="1">
    <source>
        <dbReference type="SAM" id="MobiDB-lite"/>
    </source>
</evidence>
<sequence length="624" mass="71966">SQAKQMIEKSPQKALVPYIQLAHLSHNIKSKSMEAGHVVTHLDVFLQQSKDALWEDMKNRLTKKFQRTLDSLNWPTPIELPYTPVTTEHLSAFKRAFKELLLLQKPINVSDEFDSSLSTENNSLPPLLPIQIMVEPLIVRFRYHFDSKRPTNRIDKPEWYFTHVLTTIREHSPFLQGAVQAIVDEAGFQMYHAKNDFIRCLLVAVIRKLNNNAPTLLNSPQVFSHTVFETLQFDQTLRELHMYVPPGEKEWKGCVDVFTGKKEWFKAWLKVEKEFAEARYNDIMHTEDAWEMEDDEIPEDELKPTKSAGKLINLLELITGRYKLLPMFHNRIRFLVDIQAALLEAYAKRIDSSVDAFENLSYSFVRAVPNSPSADGKSLTGVEGLKRLCRWLSSSGFVSRTIKEWGEDSFFLELWHEVTVRAARNTGTSPFPSPMSSENSESSSAHVEEPITVDEGTVFDDPASLFDGSCKRIQALIIKNISREFIDGLKAYTKKNNWSRSDIYGPDFNLIPVQQQLNKSLITAEVITPLESKDSNKIDLSPELYTPLSELAHSLTFLSNNLPARVFKLLYKEISKELEEYLWDRVLMRNQFSEMGGWQFEVDMKKGLFTVGKRWIQKPENYFR</sequence>
<dbReference type="AlphaFoldDB" id="A0A9N9NED3"/>
<dbReference type="GO" id="GO:0006890">
    <property type="term" value="P:retrograde vesicle-mediated transport, Golgi to endoplasmic reticulum"/>
    <property type="evidence" value="ECO:0007669"/>
    <property type="project" value="InterPro"/>
</dbReference>
<dbReference type="EMBL" id="CAJVPV010024674">
    <property type="protein sequence ID" value="CAG8727016.1"/>
    <property type="molecule type" value="Genomic_DNA"/>
</dbReference>
<evidence type="ECO:0000313" key="2">
    <source>
        <dbReference type="EMBL" id="CAG8727016.1"/>
    </source>
</evidence>
<feature type="region of interest" description="Disordered" evidence="1">
    <location>
        <begin position="426"/>
        <end position="445"/>
    </location>
</feature>
<dbReference type="OrthoDB" id="407410at2759"/>
<dbReference type="GO" id="GO:0006888">
    <property type="term" value="P:endoplasmic reticulum to Golgi vesicle-mediated transport"/>
    <property type="evidence" value="ECO:0007669"/>
    <property type="project" value="InterPro"/>
</dbReference>
<dbReference type="GO" id="GO:0070939">
    <property type="term" value="C:Dsl1/NZR complex"/>
    <property type="evidence" value="ECO:0007669"/>
    <property type="project" value="InterPro"/>
</dbReference>